<dbReference type="InterPro" id="IPR011706">
    <property type="entry name" value="Cu-oxidase_C"/>
</dbReference>
<feature type="compositionally biased region" description="Polar residues" evidence="9">
    <location>
        <begin position="365"/>
        <end position="379"/>
    </location>
</feature>
<dbReference type="OrthoDB" id="9757546at2"/>
<protein>
    <recommendedName>
        <fullName evidence="5">Multicopper oxidase CueO</fullName>
        <ecNumber evidence="4">1.16.3.4</ecNumber>
    </recommendedName>
    <alternativeName>
        <fullName evidence="6">Copper efflux oxidase</fullName>
    </alternativeName>
    <alternativeName>
        <fullName evidence="7">Cuprous oxidase</fullName>
    </alternativeName>
</protein>
<accession>A0A1K2I2U2</accession>
<evidence type="ECO:0000256" key="2">
    <source>
        <dbReference type="ARBA" id="ARBA00022723"/>
    </source>
</evidence>
<evidence type="ECO:0000259" key="10">
    <source>
        <dbReference type="Pfam" id="PF07731"/>
    </source>
</evidence>
<dbReference type="GO" id="GO:0005507">
    <property type="term" value="F:copper ion binding"/>
    <property type="evidence" value="ECO:0007669"/>
    <property type="project" value="InterPro"/>
</dbReference>
<evidence type="ECO:0000256" key="5">
    <source>
        <dbReference type="ARBA" id="ARBA00041027"/>
    </source>
</evidence>
<feature type="compositionally biased region" description="Low complexity" evidence="9">
    <location>
        <begin position="385"/>
        <end position="401"/>
    </location>
</feature>
<gene>
    <name evidence="12" type="ORF">SAMN02983003_3904</name>
</gene>
<evidence type="ECO:0000256" key="8">
    <source>
        <dbReference type="ARBA" id="ARBA00048092"/>
    </source>
</evidence>
<feature type="domain" description="Plastocyanin-like" evidence="10">
    <location>
        <begin position="419"/>
        <end position="527"/>
    </location>
</feature>
<dbReference type="InterPro" id="IPR002355">
    <property type="entry name" value="Cu_oxidase_Cu_BS"/>
</dbReference>
<dbReference type="InterPro" id="IPR008972">
    <property type="entry name" value="Cupredoxin"/>
</dbReference>
<evidence type="ECO:0000259" key="11">
    <source>
        <dbReference type="Pfam" id="PF07732"/>
    </source>
</evidence>
<feature type="region of interest" description="Disordered" evidence="9">
    <location>
        <begin position="358"/>
        <end position="404"/>
    </location>
</feature>
<dbReference type="InterPro" id="IPR006311">
    <property type="entry name" value="TAT_signal"/>
</dbReference>
<evidence type="ECO:0000256" key="4">
    <source>
        <dbReference type="ARBA" id="ARBA00038978"/>
    </source>
</evidence>
<dbReference type="STRING" id="665118.SAMN02983003_3904"/>
<evidence type="ECO:0000313" key="12">
    <source>
        <dbReference type="EMBL" id="SFZ86710.1"/>
    </source>
</evidence>
<keyword evidence="2" id="KW-0479">Metal-binding</keyword>
<dbReference type="AlphaFoldDB" id="A0A1K2I2U2"/>
<evidence type="ECO:0000256" key="1">
    <source>
        <dbReference type="ARBA" id="ARBA00011245"/>
    </source>
</evidence>
<dbReference type="PROSITE" id="PS00080">
    <property type="entry name" value="MULTICOPPER_OXIDASE2"/>
    <property type="match status" value="1"/>
</dbReference>
<dbReference type="CDD" id="cd13867">
    <property type="entry name" value="CuRO_2_CueO_FtsP"/>
    <property type="match status" value="1"/>
</dbReference>
<reference evidence="12 13" key="1">
    <citation type="submission" date="2016-11" db="EMBL/GenBank/DDBJ databases">
        <authorList>
            <person name="Jaros S."/>
            <person name="Januszkiewicz K."/>
            <person name="Wedrychowicz H."/>
        </authorList>
    </citation>
    <scope>NUCLEOTIDE SEQUENCE [LARGE SCALE GENOMIC DNA]</scope>
    <source>
        <strain evidence="12 13">ATCC 23634</strain>
    </source>
</reference>
<dbReference type="PROSITE" id="PS51318">
    <property type="entry name" value="TAT"/>
    <property type="match status" value="1"/>
</dbReference>
<dbReference type="EC" id="1.16.3.4" evidence="4"/>
<sequence>MRIGRRRLLALAGAASLGGLGLAMGMRPGLSMGQAVAATDLPARQRLLMPPLLDTTATGRVALTAQSGLTRFAGGAPSTTWGFNQGFLAPTILMRSGGLEATLDNSLDEDVTVHWHGLLVPGEHDGGPHTAIAPGRQLITPMSLDQGPATLWYHSHIHGATARHVYSGLAGVIHYTDGRDDARGLPSTYGVDDLTLLLQDRRFDPEGRMIYNPTYADILNGLLGNRVLVNGQPSPIAGVPPGLVRLRLVNGSNARIYSLHFNDTRPFHLVGTDGGLLPAPIEMTYLPLAPGERAEILVDFSQGPAPVLMSARGLSMTVLRFAIDDTLPVRISRVPDRIGDAIAPLVAPDGIITRQISLDMGGNSSGQVQSPGHQPSGSMDHSGHAGHASHAGHATATGPTGVPIHGQGPAVSGLIFDDFRINGRAYRMDRMDFEIRRGTIERWIVSGGGGVEHPFHIHGVHFQVESSGGGGPPLAQNSGWKDTVLLSGGASSLIMRFDHEATARFPYMFHCHILEHEDAGMMGQFTVT</sequence>
<organism evidence="12 13">
    <name type="scientific">Devosia enhydra</name>
    <dbReference type="NCBI Taxonomy" id="665118"/>
    <lineage>
        <taxon>Bacteria</taxon>
        <taxon>Pseudomonadati</taxon>
        <taxon>Pseudomonadota</taxon>
        <taxon>Alphaproteobacteria</taxon>
        <taxon>Hyphomicrobiales</taxon>
        <taxon>Devosiaceae</taxon>
        <taxon>Devosia</taxon>
    </lineage>
</organism>
<evidence type="ECO:0000256" key="7">
    <source>
        <dbReference type="ARBA" id="ARBA00043090"/>
    </source>
</evidence>
<dbReference type="RefSeq" id="WP_072346978.1">
    <property type="nucleotide sequence ID" value="NZ_FPKU01000004.1"/>
</dbReference>
<dbReference type="PANTHER" id="PTHR48267:SF1">
    <property type="entry name" value="BILIRUBIN OXIDASE"/>
    <property type="match status" value="1"/>
</dbReference>
<proteinExistence type="predicted"/>
<evidence type="ECO:0000313" key="13">
    <source>
        <dbReference type="Proteomes" id="UP000183447"/>
    </source>
</evidence>
<dbReference type="InterPro" id="IPR011707">
    <property type="entry name" value="Cu-oxidase-like_N"/>
</dbReference>
<dbReference type="Pfam" id="PF07731">
    <property type="entry name" value="Cu-oxidase_2"/>
    <property type="match status" value="1"/>
</dbReference>
<dbReference type="Gene3D" id="2.60.40.420">
    <property type="entry name" value="Cupredoxins - blue copper proteins"/>
    <property type="match status" value="3"/>
</dbReference>
<name>A0A1K2I2U2_9HYPH</name>
<evidence type="ECO:0000256" key="3">
    <source>
        <dbReference type="ARBA" id="ARBA00023002"/>
    </source>
</evidence>
<keyword evidence="13" id="KW-1185">Reference proteome</keyword>
<evidence type="ECO:0000256" key="9">
    <source>
        <dbReference type="SAM" id="MobiDB-lite"/>
    </source>
</evidence>
<dbReference type="CDD" id="cd13890">
    <property type="entry name" value="CuRO_3_CueO_FtsP"/>
    <property type="match status" value="1"/>
</dbReference>
<feature type="domain" description="Plastocyanin-like" evidence="11">
    <location>
        <begin position="69"/>
        <end position="174"/>
    </location>
</feature>
<dbReference type="EMBL" id="FPKU01000004">
    <property type="protein sequence ID" value="SFZ86710.1"/>
    <property type="molecule type" value="Genomic_DNA"/>
</dbReference>
<dbReference type="GO" id="GO:0016491">
    <property type="term" value="F:oxidoreductase activity"/>
    <property type="evidence" value="ECO:0007669"/>
    <property type="project" value="UniProtKB-KW"/>
</dbReference>
<dbReference type="PANTHER" id="PTHR48267">
    <property type="entry name" value="CUPREDOXIN SUPERFAMILY PROTEIN"/>
    <property type="match status" value="1"/>
</dbReference>
<dbReference type="Proteomes" id="UP000183447">
    <property type="component" value="Unassembled WGS sequence"/>
</dbReference>
<comment type="catalytic activity">
    <reaction evidence="8">
        <text>4 Cu(+) + O2 + 4 H(+) = 4 Cu(2+) + 2 H2O</text>
        <dbReference type="Rhea" id="RHEA:30083"/>
        <dbReference type="ChEBI" id="CHEBI:15377"/>
        <dbReference type="ChEBI" id="CHEBI:15378"/>
        <dbReference type="ChEBI" id="CHEBI:15379"/>
        <dbReference type="ChEBI" id="CHEBI:29036"/>
        <dbReference type="ChEBI" id="CHEBI:49552"/>
        <dbReference type="EC" id="1.16.3.4"/>
    </reaction>
    <physiologicalReaction direction="left-to-right" evidence="8">
        <dbReference type="Rhea" id="RHEA:30084"/>
    </physiologicalReaction>
</comment>
<dbReference type="SUPFAM" id="SSF49503">
    <property type="entry name" value="Cupredoxins"/>
    <property type="match status" value="3"/>
</dbReference>
<comment type="subunit">
    <text evidence="1">Monomer.</text>
</comment>
<evidence type="ECO:0000256" key="6">
    <source>
        <dbReference type="ARBA" id="ARBA00042896"/>
    </source>
</evidence>
<dbReference type="InterPro" id="IPR045087">
    <property type="entry name" value="Cu-oxidase_fam"/>
</dbReference>
<dbReference type="Pfam" id="PF07732">
    <property type="entry name" value="Cu-oxidase_3"/>
    <property type="match status" value="1"/>
</dbReference>
<keyword evidence="3" id="KW-0560">Oxidoreductase</keyword>